<keyword evidence="2" id="KW-1185">Reference proteome</keyword>
<dbReference type="Proteomes" id="UP001500467">
    <property type="component" value="Unassembled WGS sequence"/>
</dbReference>
<evidence type="ECO:0000313" key="2">
    <source>
        <dbReference type="Proteomes" id="UP001500467"/>
    </source>
</evidence>
<proteinExistence type="predicted"/>
<dbReference type="Pfam" id="PF00300">
    <property type="entry name" value="His_Phos_1"/>
    <property type="match status" value="1"/>
</dbReference>
<protein>
    <submittedName>
        <fullName evidence="1">Acid phosphatase</fullName>
    </submittedName>
</protein>
<dbReference type="CDD" id="cd07067">
    <property type="entry name" value="HP_PGM_like"/>
    <property type="match status" value="1"/>
</dbReference>
<dbReference type="InterPro" id="IPR050275">
    <property type="entry name" value="PGM_Phosphatase"/>
</dbReference>
<evidence type="ECO:0000313" key="1">
    <source>
        <dbReference type="EMBL" id="GAA1215525.1"/>
    </source>
</evidence>
<comment type="caution">
    <text evidence="1">The sequence shown here is derived from an EMBL/GenBank/DDBJ whole genome shotgun (WGS) entry which is preliminary data.</text>
</comment>
<gene>
    <name evidence="1" type="ORF">GCM10009675_42110</name>
</gene>
<dbReference type="EMBL" id="BAAALM010000016">
    <property type="protein sequence ID" value="GAA1215525.1"/>
    <property type="molecule type" value="Genomic_DNA"/>
</dbReference>
<dbReference type="InterPro" id="IPR013078">
    <property type="entry name" value="His_Pase_superF_clade-1"/>
</dbReference>
<dbReference type="PANTHER" id="PTHR48100:SF15">
    <property type="entry name" value="SEDOHEPTULOSE 1,7-BISPHOSPHATASE"/>
    <property type="match status" value="1"/>
</dbReference>
<dbReference type="Gene3D" id="3.40.50.1240">
    <property type="entry name" value="Phosphoglycerate mutase-like"/>
    <property type="match status" value="1"/>
</dbReference>
<reference evidence="1 2" key="1">
    <citation type="journal article" date="2019" name="Int. J. Syst. Evol. Microbiol.">
        <title>The Global Catalogue of Microorganisms (GCM) 10K type strain sequencing project: providing services to taxonomists for standard genome sequencing and annotation.</title>
        <authorList>
            <consortium name="The Broad Institute Genomics Platform"/>
            <consortium name="The Broad Institute Genome Sequencing Center for Infectious Disease"/>
            <person name="Wu L."/>
            <person name="Ma J."/>
        </authorList>
    </citation>
    <scope>NUCLEOTIDE SEQUENCE [LARGE SCALE GENOMIC DNA]</scope>
    <source>
        <strain evidence="1 2">JCM 13022</strain>
    </source>
</reference>
<dbReference type="PANTHER" id="PTHR48100">
    <property type="entry name" value="BROAD-SPECIFICITY PHOSPHATASE YOR283W-RELATED"/>
    <property type="match status" value="1"/>
</dbReference>
<sequence>MGMVPGYGALVSEHAILILRHGQTEWSAAGKHTSHTDVPLTGVGERQAHAAGRTYAVLHGGTDPALVLCSPRARARDTARLAGIDVDETCDELAEWDYGEYEGITTEQIRRTVPDWTLWTDGAPEGEAPAQVAARADRVLERARTALNGGDVVLIGHGHFSRVLIARWLGLDAALGEGFRVDPASISVLGHDRGAPQLRHLNVPPT</sequence>
<dbReference type="SUPFAM" id="SSF53254">
    <property type="entry name" value="Phosphoglycerate mutase-like"/>
    <property type="match status" value="1"/>
</dbReference>
<dbReference type="InterPro" id="IPR029033">
    <property type="entry name" value="His_PPase_superfam"/>
</dbReference>
<dbReference type="SMART" id="SM00855">
    <property type="entry name" value="PGAM"/>
    <property type="match status" value="1"/>
</dbReference>
<name>A0ABN1VKR9_9PSEU</name>
<accession>A0ABN1VKR9</accession>
<organism evidence="1 2">
    <name type="scientific">Prauserella alba</name>
    <dbReference type="NCBI Taxonomy" id="176898"/>
    <lineage>
        <taxon>Bacteria</taxon>
        <taxon>Bacillati</taxon>
        <taxon>Actinomycetota</taxon>
        <taxon>Actinomycetes</taxon>
        <taxon>Pseudonocardiales</taxon>
        <taxon>Pseudonocardiaceae</taxon>
        <taxon>Prauserella</taxon>
    </lineage>
</organism>